<dbReference type="RefSeq" id="WP_115152795.1">
    <property type="nucleotide sequence ID" value="NZ_CAAAHN010000028.1"/>
</dbReference>
<evidence type="ECO:0000313" key="1">
    <source>
        <dbReference type="EMBL" id="KTD01566.1"/>
    </source>
</evidence>
<proteinExistence type="predicted"/>
<evidence type="ECO:0000313" key="2">
    <source>
        <dbReference type="Proteomes" id="UP000054785"/>
    </source>
</evidence>
<dbReference type="AlphaFoldDB" id="A0A0W0U0L8"/>
<comment type="caution">
    <text evidence="1">The sequence shown here is derived from an EMBL/GenBank/DDBJ whole genome shotgun (WGS) entry which is preliminary data.</text>
</comment>
<gene>
    <name evidence="1" type="ORF">Lgee_0835</name>
</gene>
<protein>
    <submittedName>
        <fullName evidence="1">Uncharacterized protein</fullName>
    </submittedName>
</protein>
<dbReference type="EMBL" id="LNYC01000027">
    <property type="protein sequence ID" value="KTD01566.1"/>
    <property type="molecule type" value="Genomic_DNA"/>
</dbReference>
<accession>A0A0W0U0L8</accession>
<name>A0A0W0U0L8_9GAMM</name>
<dbReference type="Proteomes" id="UP000054785">
    <property type="component" value="Unassembled WGS sequence"/>
</dbReference>
<reference evidence="1 2" key="1">
    <citation type="submission" date="2015-11" db="EMBL/GenBank/DDBJ databases">
        <title>Genomic analysis of 38 Legionella species identifies large and diverse effector repertoires.</title>
        <authorList>
            <person name="Burstein D."/>
            <person name="Amaro F."/>
            <person name="Zusman T."/>
            <person name="Lifshitz Z."/>
            <person name="Cohen O."/>
            <person name="Gilbert J.A."/>
            <person name="Pupko T."/>
            <person name="Shuman H.A."/>
            <person name="Segal G."/>
        </authorList>
    </citation>
    <scope>NUCLEOTIDE SEQUENCE [LARGE SCALE GENOMIC DNA]</scope>
    <source>
        <strain evidence="1 2">ATCC 49504</strain>
    </source>
</reference>
<dbReference type="STRING" id="45065.Lgee_0835"/>
<sequence>MLDNKVKLANLRMLEFVATKLGDIRNDVVFLGGCTTGLFLSDPLVPDVRYTLDVDCIVDVISRNQYYQLEKKLNKQGFKKSITEDVICRWFYDDVILDVMPTDETILGFGNRWYKQAIEFSNLYSLTDNLEIRVVTAPYFLATKFEAFKTRGKMDFYASHDFEDIVSVLDGRIEIVDEIKSADSTLQDYLIKSLQEIMTSPSFKGAIPGHFSQYGGLANDRIELLEHKLTSIQST</sequence>
<dbReference type="PATRIC" id="fig|45065.4.peg.894"/>
<keyword evidence="2" id="KW-1185">Reference proteome</keyword>
<organism evidence="1 2">
    <name type="scientific">Legionella geestiana</name>
    <dbReference type="NCBI Taxonomy" id="45065"/>
    <lineage>
        <taxon>Bacteria</taxon>
        <taxon>Pseudomonadati</taxon>
        <taxon>Pseudomonadota</taxon>
        <taxon>Gammaproteobacteria</taxon>
        <taxon>Legionellales</taxon>
        <taxon>Legionellaceae</taxon>
        <taxon>Legionella</taxon>
    </lineage>
</organism>
<dbReference type="OrthoDB" id="114489at2"/>